<sequence>MKVILEYAGPHMLPPVTLSTLLQDSEASKSENPAAFLILLQAGAHVGMDTQSLRIAIKLQHAEAMRTLIRAGTEV</sequence>
<organism evidence="1">
    <name type="scientific">Chromera velia CCMP2878</name>
    <dbReference type="NCBI Taxonomy" id="1169474"/>
    <lineage>
        <taxon>Eukaryota</taxon>
        <taxon>Sar</taxon>
        <taxon>Alveolata</taxon>
        <taxon>Colpodellida</taxon>
        <taxon>Chromeraceae</taxon>
        <taxon>Chromera</taxon>
    </lineage>
</organism>
<dbReference type="AlphaFoldDB" id="A0A0G4I8F9"/>
<evidence type="ECO:0000313" key="1">
    <source>
        <dbReference type="EMBL" id="CEM53414.1"/>
    </source>
</evidence>
<name>A0A0G4I8F9_9ALVE</name>
<reference evidence="1" key="1">
    <citation type="submission" date="2014-11" db="EMBL/GenBank/DDBJ databases">
        <authorList>
            <person name="Otto D Thomas"/>
            <person name="Naeem Raeece"/>
        </authorList>
    </citation>
    <scope>NUCLEOTIDE SEQUENCE</scope>
</reference>
<proteinExistence type="predicted"/>
<accession>A0A0G4I8F9</accession>
<dbReference type="EMBL" id="CDMZ01005679">
    <property type="protein sequence ID" value="CEM53414.1"/>
    <property type="molecule type" value="Genomic_DNA"/>
</dbReference>
<protein>
    <submittedName>
        <fullName evidence="1">Uncharacterized protein</fullName>
    </submittedName>
</protein>
<dbReference type="VEuPathDB" id="CryptoDB:Cvel_11939"/>
<gene>
    <name evidence="1" type="ORF">Cvel_11939</name>
</gene>